<dbReference type="Gene3D" id="3.30.470.20">
    <property type="entry name" value="ATP-grasp fold, B domain"/>
    <property type="match status" value="1"/>
</dbReference>
<dbReference type="NCBIfam" id="TIGR01016">
    <property type="entry name" value="sucCoAbeta"/>
    <property type="match status" value="1"/>
</dbReference>
<dbReference type="PANTHER" id="PTHR11815:SF10">
    <property type="entry name" value="SUCCINATE--COA LIGASE [GDP-FORMING] SUBUNIT BETA, MITOCHONDRIAL"/>
    <property type="match status" value="1"/>
</dbReference>
<dbReference type="GO" id="GO:0005829">
    <property type="term" value="C:cytosol"/>
    <property type="evidence" value="ECO:0007669"/>
    <property type="project" value="TreeGrafter"/>
</dbReference>
<protein>
    <submittedName>
        <fullName evidence="8">Succinyl-CoA ligase [ADP-forming] beta chain</fullName>
        <ecNumber evidence="8">6.2.1.5</ecNumber>
    </submittedName>
</protein>
<proteinExistence type="inferred from homology"/>
<keyword evidence="3 8" id="KW-0436">Ligase</keyword>
<evidence type="ECO:0000256" key="1">
    <source>
        <dbReference type="ARBA" id="ARBA00001946"/>
    </source>
</evidence>
<dbReference type="InterPro" id="IPR005811">
    <property type="entry name" value="SUCC_ACL_C"/>
</dbReference>
<accession>A0A3B1D0B3</accession>
<organism evidence="8">
    <name type="scientific">hydrothermal vent metagenome</name>
    <dbReference type="NCBI Taxonomy" id="652676"/>
    <lineage>
        <taxon>unclassified sequences</taxon>
        <taxon>metagenomes</taxon>
        <taxon>ecological metagenomes</taxon>
    </lineage>
</organism>
<sequence>MNIHEYQAKALFATYKIPVPKGNVAFSADEAATIAATLESAVCVVKAQIHAGGRGKAGGVKLAKTRDEVIPFANEILGKILVTPQTGPEGKEVRKLLIEEGADIQNELYVSLVDDRATGSIVIIASTEGGMEIEEVAEATPEKIIRCVVDPVLGYQAYQGRSVAFQMALPKEVIGQFVKLLGNLYRLFVEKNATQIEINPLIITGDNRLIALDAKVGFDDSALFKHPDINELRDLDEEDPLETRAAQHGLNYVKLDGKIGCMVNGAGLAMSTMDVIKLAGSEPANFLDVGGGASKETVQQAFQILLDDPNVKGVFVNIFGGIVRCDRIAGGIIEAAKEVDLNVPLVVRLEGTNAKEAKDMLAASDIKLIVADTLWDGAQKIVAAVT</sequence>
<dbReference type="InterPro" id="IPR016102">
    <property type="entry name" value="Succinyl-CoA_synth-like"/>
</dbReference>
<dbReference type="Gene3D" id="3.30.1490.20">
    <property type="entry name" value="ATP-grasp fold, A domain"/>
    <property type="match status" value="1"/>
</dbReference>
<dbReference type="GO" id="GO:0006099">
    <property type="term" value="P:tricarboxylic acid cycle"/>
    <property type="evidence" value="ECO:0007669"/>
    <property type="project" value="UniProtKB-KW"/>
</dbReference>
<evidence type="ECO:0000256" key="6">
    <source>
        <dbReference type="ARBA" id="ARBA00022842"/>
    </source>
</evidence>
<reference evidence="8" key="1">
    <citation type="submission" date="2018-06" db="EMBL/GenBank/DDBJ databases">
        <authorList>
            <person name="Zhirakovskaya E."/>
        </authorList>
    </citation>
    <scope>NUCLEOTIDE SEQUENCE</scope>
</reference>
<keyword evidence="5" id="KW-0547">Nucleotide-binding</keyword>
<gene>
    <name evidence="8" type="ORF">MNBD_NITROSPIRAE01-1312</name>
</gene>
<dbReference type="SUPFAM" id="SSF52210">
    <property type="entry name" value="Succinyl-CoA synthetase domains"/>
    <property type="match status" value="1"/>
</dbReference>
<dbReference type="Pfam" id="PF00549">
    <property type="entry name" value="Ligase_CoA"/>
    <property type="match status" value="1"/>
</dbReference>
<dbReference type="EMBL" id="UOGF01000059">
    <property type="protein sequence ID" value="VAX30193.1"/>
    <property type="molecule type" value="Genomic_DNA"/>
</dbReference>
<dbReference type="PIRSF" id="PIRSF001554">
    <property type="entry name" value="SucCS_beta"/>
    <property type="match status" value="1"/>
</dbReference>
<dbReference type="PROSITE" id="PS50975">
    <property type="entry name" value="ATP_GRASP"/>
    <property type="match status" value="1"/>
</dbReference>
<evidence type="ECO:0000313" key="8">
    <source>
        <dbReference type="EMBL" id="VAX30193.1"/>
    </source>
</evidence>
<dbReference type="GO" id="GO:0046872">
    <property type="term" value="F:metal ion binding"/>
    <property type="evidence" value="ECO:0007669"/>
    <property type="project" value="UniProtKB-KW"/>
</dbReference>
<keyword evidence="4" id="KW-0479">Metal-binding</keyword>
<dbReference type="HAMAP" id="MF_00558">
    <property type="entry name" value="Succ_CoA_beta"/>
    <property type="match status" value="1"/>
</dbReference>
<dbReference type="PANTHER" id="PTHR11815">
    <property type="entry name" value="SUCCINYL-COA SYNTHETASE BETA CHAIN"/>
    <property type="match status" value="1"/>
</dbReference>
<dbReference type="InterPro" id="IPR013815">
    <property type="entry name" value="ATP_grasp_subdomain_1"/>
</dbReference>
<evidence type="ECO:0000256" key="3">
    <source>
        <dbReference type="ARBA" id="ARBA00022598"/>
    </source>
</evidence>
<dbReference type="GO" id="GO:0004775">
    <property type="term" value="F:succinate-CoA ligase (ADP-forming) activity"/>
    <property type="evidence" value="ECO:0007669"/>
    <property type="project" value="UniProtKB-EC"/>
</dbReference>
<dbReference type="GO" id="GO:0006104">
    <property type="term" value="P:succinyl-CoA metabolic process"/>
    <property type="evidence" value="ECO:0007669"/>
    <property type="project" value="TreeGrafter"/>
</dbReference>
<dbReference type="GO" id="GO:0042709">
    <property type="term" value="C:succinate-CoA ligase complex"/>
    <property type="evidence" value="ECO:0007669"/>
    <property type="project" value="TreeGrafter"/>
</dbReference>
<dbReference type="InterPro" id="IPR005809">
    <property type="entry name" value="Succ_CoA_ligase-like_bsu"/>
</dbReference>
<dbReference type="GO" id="GO:0005524">
    <property type="term" value="F:ATP binding"/>
    <property type="evidence" value="ECO:0007669"/>
    <property type="project" value="InterPro"/>
</dbReference>
<dbReference type="Gene3D" id="3.40.50.261">
    <property type="entry name" value="Succinyl-CoA synthetase domains"/>
    <property type="match status" value="1"/>
</dbReference>
<keyword evidence="2" id="KW-0816">Tricarboxylic acid cycle</keyword>
<name>A0A3B1D0B3_9ZZZZ</name>
<dbReference type="AlphaFoldDB" id="A0A3B1D0B3"/>
<dbReference type="FunFam" id="3.30.470.20:FF:000002">
    <property type="entry name" value="Succinate--CoA ligase [ADP-forming] subunit beta"/>
    <property type="match status" value="1"/>
</dbReference>
<dbReference type="EC" id="6.2.1.5" evidence="8"/>
<dbReference type="FunFam" id="3.30.1490.20:FF:000002">
    <property type="entry name" value="Succinate--CoA ligase [ADP-forming] subunit beta"/>
    <property type="match status" value="1"/>
</dbReference>
<dbReference type="InterPro" id="IPR011761">
    <property type="entry name" value="ATP-grasp"/>
</dbReference>
<dbReference type="InterPro" id="IPR013650">
    <property type="entry name" value="ATP-grasp_succ-CoA_synth-type"/>
</dbReference>
<dbReference type="NCBIfam" id="NF001913">
    <property type="entry name" value="PRK00696.1"/>
    <property type="match status" value="1"/>
</dbReference>
<evidence type="ECO:0000256" key="4">
    <source>
        <dbReference type="ARBA" id="ARBA00022723"/>
    </source>
</evidence>
<evidence type="ECO:0000256" key="5">
    <source>
        <dbReference type="ARBA" id="ARBA00022741"/>
    </source>
</evidence>
<comment type="cofactor">
    <cofactor evidence="1">
        <name>Mg(2+)</name>
        <dbReference type="ChEBI" id="CHEBI:18420"/>
    </cofactor>
</comment>
<dbReference type="FunFam" id="3.40.50.261:FF:000001">
    <property type="entry name" value="Succinate--CoA ligase [ADP-forming] subunit beta"/>
    <property type="match status" value="1"/>
</dbReference>
<dbReference type="SUPFAM" id="SSF56059">
    <property type="entry name" value="Glutathione synthetase ATP-binding domain-like"/>
    <property type="match status" value="1"/>
</dbReference>
<feature type="domain" description="ATP-grasp" evidence="7">
    <location>
        <begin position="9"/>
        <end position="246"/>
    </location>
</feature>
<keyword evidence="6" id="KW-0460">Magnesium</keyword>
<evidence type="ECO:0000259" key="7">
    <source>
        <dbReference type="PROSITE" id="PS50975"/>
    </source>
</evidence>
<evidence type="ECO:0000256" key="2">
    <source>
        <dbReference type="ARBA" id="ARBA00022532"/>
    </source>
</evidence>
<dbReference type="Pfam" id="PF08442">
    <property type="entry name" value="ATP-grasp_2"/>
    <property type="match status" value="1"/>
</dbReference>